<dbReference type="InterPro" id="IPR001841">
    <property type="entry name" value="Znf_RING"/>
</dbReference>
<keyword evidence="9" id="KW-0833">Ubl conjugation pathway</keyword>
<dbReference type="PANTHER" id="PTHR46279:SF10">
    <property type="entry name" value="RING-TYPE E3 UBIQUITIN TRANSFERASE"/>
    <property type="match status" value="1"/>
</dbReference>
<evidence type="ECO:0000256" key="13">
    <source>
        <dbReference type="ARBA" id="ARBA00023180"/>
    </source>
</evidence>
<keyword evidence="8 17" id="KW-0863">Zinc-finger</keyword>
<keyword evidence="13" id="KW-0325">Glycoprotein</keyword>
<comment type="pathway">
    <text evidence="3">Protein modification; protein ubiquitination.</text>
</comment>
<comment type="catalytic activity">
    <reaction evidence="15">
        <text>L-threonyl-[protein] + ATP = O-phospho-L-threonyl-[protein] + ADP + H(+)</text>
        <dbReference type="Rhea" id="RHEA:46608"/>
        <dbReference type="Rhea" id="RHEA-COMP:11060"/>
        <dbReference type="Rhea" id="RHEA-COMP:11605"/>
        <dbReference type="ChEBI" id="CHEBI:15378"/>
        <dbReference type="ChEBI" id="CHEBI:30013"/>
        <dbReference type="ChEBI" id="CHEBI:30616"/>
        <dbReference type="ChEBI" id="CHEBI:61977"/>
        <dbReference type="ChEBI" id="CHEBI:456216"/>
        <dbReference type="EC" id="2.7.11.1"/>
    </reaction>
</comment>
<dbReference type="Gramene" id="AUR62006129-RA">
    <property type="protein sequence ID" value="AUR62006129-RA:cds"/>
    <property type="gene ID" value="AUR62006129"/>
</dbReference>
<comment type="catalytic activity">
    <reaction evidence="1">
        <text>S-ubiquitinyl-[E2 ubiquitin-conjugating enzyme]-L-cysteine + [acceptor protein]-L-lysine = [E2 ubiquitin-conjugating enzyme]-L-cysteine + N(6)-ubiquitinyl-[acceptor protein]-L-lysine.</text>
        <dbReference type="EC" id="2.3.2.27"/>
    </reaction>
</comment>
<feature type="transmembrane region" description="Helical" evidence="18">
    <location>
        <begin position="194"/>
        <end position="218"/>
    </location>
</feature>
<evidence type="ECO:0000256" key="8">
    <source>
        <dbReference type="ARBA" id="ARBA00022771"/>
    </source>
</evidence>
<name>A0A803L2P0_CHEQI</name>
<dbReference type="GO" id="GO:0061630">
    <property type="term" value="F:ubiquitin protein ligase activity"/>
    <property type="evidence" value="ECO:0007669"/>
    <property type="project" value="UniProtKB-EC"/>
</dbReference>
<keyword evidence="12 18" id="KW-0472">Membrane</keyword>
<dbReference type="Pfam" id="PF13639">
    <property type="entry name" value="zf-RING_2"/>
    <property type="match status" value="1"/>
</dbReference>
<dbReference type="InterPro" id="IPR032872">
    <property type="entry name" value="WAK_assoc_C"/>
</dbReference>
<dbReference type="GO" id="GO:0030247">
    <property type="term" value="F:polysaccharide binding"/>
    <property type="evidence" value="ECO:0007669"/>
    <property type="project" value="InterPro"/>
</dbReference>
<evidence type="ECO:0000256" key="15">
    <source>
        <dbReference type="ARBA" id="ARBA00047899"/>
    </source>
</evidence>
<evidence type="ECO:0000256" key="4">
    <source>
        <dbReference type="ARBA" id="ARBA00022679"/>
    </source>
</evidence>
<dbReference type="InterPro" id="IPR013083">
    <property type="entry name" value="Znf_RING/FYVE/PHD"/>
</dbReference>
<comment type="catalytic activity">
    <reaction evidence="16">
        <text>L-seryl-[protein] + ATP = O-phospho-L-seryl-[protein] + ADP + H(+)</text>
        <dbReference type="Rhea" id="RHEA:17989"/>
        <dbReference type="Rhea" id="RHEA-COMP:9863"/>
        <dbReference type="Rhea" id="RHEA-COMP:11604"/>
        <dbReference type="ChEBI" id="CHEBI:15378"/>
        <dbReference type="ChEBI" id="CHEBI:29999"/>
        <dbReference type="ChEBI" id="CHEBI:30616"/>
        <dbReference type="ChEBI" id="CHEBI:83421"/>
        <dbReference type="ChEBI" id="CHEBI:456216"/>
        <dbReference type="EC" id="2.7.11.1"/>
    </reaction>
</comment>
<keyword evidence="4" id="KW-0808">Transferase</keyword>
<dbReference type="CDD" id="cd16461">
    <property type="entry name" value="RING-H2_EL5-like"/>
    <property type="match status" value="1"/>
</dbReference>
<evidence type="ECO:0000256" key="7">
    <source>
        <dbReference type="ARBA" id="ARBA00022729"/>
    </source>
</evidence>
<evidence type="ECO:0000256" key="6">
    <source>
        <dbReference type="ARBA" id="ARBA00022723"/>
    </source>
</evidence>
<dbReference type="Pfam" id="PF13947">
    <property type="entry name" value="GUB_WAK_bind"/>
    <property type="match status" value="1"/>
</dbReference>
<dbReference type="PROSITE" id="PS50089">
    <property type="entry name" value="ZF_RING_2"/>
    <property type="match status" value="1"/>
</dbReference>
<sequence>MPWFCGYPGFDLICNENDKLLINLPNLGSFSIEEIDYINQVLWLNDLDNCLPRKLLSINGSSFMGNNSPFNPYLEQDYWFYNCSNDFLNSSDNLNITLIGCLSSTNYGVFASPLDKIVKGNSSLCAKIGPIKVPIGPNKEDYSLNLRSDIRLTWSQPNECAKCYERNGRCKFKRNSNSEVECFNLPNHGLTRQAIIAIALAFATPLVLVTLCMLYFIFKAVNQRRGIVGATLALAESDGPQPQTVVQGLNRDIIESYPKVVLGESRRLPKADDMYCPICLGEYMPKESLRTIPDCGHCFHVDCIDEWLQLNASCPVCRNSPSKTTQNND</sequence>
<organism evidence="20 21">
    <name type="scientific">Chenopodium quinoa</name>
    <name type="common">Quinoa</name>
    <dbReference type="NCBI Taxonomy" id="63459"/>
    <lineage>
        <taxon>Eukaryota</taxon>
        <taxon>Viridiplantae</taxon>
        <taxon>Streptophyta</taxon>
        <taxon>Embryophyta</taxon>
        <taxon>Tracheophyta</taxon>
        <taxon>Spermatophyta</taxon>
        <taxon>Magnoliopsida</taxon>
        <taxon>eudicotyledons</taxon>
        <taxon>Gunneridae</taxon>
        <taxon>Pentapetalae</taxon>
        <taxon>Caryophyllales</taxon>
        <taxon>Chenopodiaceae</taxon>
        <taxon>Chenopodioideae</taxon>
        <taxon>Atripliceae</taxon>
        <taxon>Chenopodium</taxon>
    </lineage>
</organism>
<comment type="similarity">
    <text evidence="14">Belongs to the RING-type zinc finger family. ATL subfamily.</text>
</comment>
<dbReference type="Pfam" id="PF14380">
    <property type="entry name" value="WAK_assoc"/>
    <property type="match status" value="1"/>
</dbReference>
<reference evidence="20" key="1">
    <citation type="journal article" date="2017" name="Nature">
        <title>The genome of Chenopodium quinoa.</title>
        <authorList>
            <person name="Jarvis D.E."/>
            <person name="Ho Y.S."/>
            <person name="Lightfoot D.J."/>
            <person name="Schmoeckel S.M."/>
            <person name="Li B."/>
            <person name="Borm T.J.A."/>
            <person name="Ohyanagi H."/>
            <person name="Mineta K."/>
            <person name="Michell C.T."/>
            <person name="Saber N."/>
            <person name="Kharbatia N.M."/>
            <person name="Rupper R.R."/>
            <person name="Sharp A.R."/>
            <person name="Dally N."/>
            <person name="Boughton B.A."/>
            <person name="Woo Y.H."/>
            <person name="Gao G."/>
            <person name="Schijlen E.G.W.M."/>
            <person name="Guo X."/>
            <person name="Momin A.A."/>
            <person name="Negrao S."/>
            <person name="Al-Babili S."/>
            <person name="Gehring C."/>
            <person name="Roessner U."/>
            <person name="Jung C."/>
            <person name="Murphy K."/>
            <person name="Arold S.T."/>
            <person name="Gojobori T."/>
            <person name="van der Linden C.G."/>
            <person name="van Loo E.N."/>
            <person name="Jellen E.N."/>
            <person name="Maughan P.J."/>
            <person name="Tester M."/>
        </authorList>
    </citation>
    <scope>NUCLEOTIDE SEQUENCE [LARGE SCALE GENOMIC DNA]</scope>
    <source>
        <strain evidence="20">cv. PI 614886</strain>
    </source>
</reference>
<keyword evidence="11 18" id="KW-1133">Transmembrane helix</keyword>
<evidence type="ECO:0000313" key="21">
    <source>
        <dbReference type="Proteomes" id="UP000596660"/>
    </source>
</evidence>
<evidence type="ECO:0000256" key="5">
    <source>
        <dbReference type="ARBA" id="ARBA00022692"/>
    </source>
</evidence>
<dbReference type="OMA" id="INACAIC"/>
<evidence type="ECO:0000256" key="12">
    <source>
        <dbReference type="ARBA" id="ARBA00023136"/>
    </source>
</evidence>
<dbReference type="SMART" id="SM00184">
    <property type="entry name" value="RING"/>
    <property type="match status" value="1"/>
</dbReference>
<dbReference type="EnsemblPlants" id="AUR62006129-RA">
    <property type="protein sequence ID" value="AUR62006129-RA:cds"/>
    <property type="gene ID" value="AUR62006129"/>
</dbReference>
<dbReference type="GO" id="GO:0004674">
    <property type="term" value="F:protein serine/threonine kinase activity"/>
    <property type="evidence" value="ECO:0007669"/>
    <property type="project" value="UniProtKB-EC"/>
</dbReference>
<keyword evidence="7" id="KW-0732">Signal</keyword>
<feature type="domain" description="RING-type" evidence="19">
    <location>
        <begin position="276"/>
        <end position="318"/>
    </location>
</feature>
<keyword evidence="5 18" id="KW-0812">Transmembrane</keyword>
<dbReference type="Gene3D" id="3.30.40.10">
    <property type="entry name" value="Zinc/RING finger domain, C3HC4 (zinc finger)"/>
    <property type="match status" value="1"/>
</dbReference>
<keyword evidence="6" id="KW-0479">Metal-binding</keyword>
<dbReference type="PANTHER" id="PTHR46279">
    <property type="entry name" value="RING/U-BOX SUPERFAMILY PROTEIN"/>
    <property type="match status" value="1"/>
</dbReference>
<evidence type="ECO:0000256" key="18">
    <source>
        <dbReference type="SAM" id="Phobius"/>
    </source>
</evidence>
<dbReference type="Proteomes" id="UP000596660">
    <property type="component" value="Unplaced"/>
</dbReference>
<protein>
    <recommendedName>
        <fullName evidence="19">RING-type domain-containing protein</fullName>
    </recommendedName>
</protein>
<dbReference type="AlphaFoldDB" id="A0A803L2P0"/>
<dbReference type="SUPFAM" id="SSF57850">
    <property type="entry name" value="RING/U-box"/>
    <property type="match status" value="1"/>
</dbReference>
<comment type="subcellular location">
    <subcellularLocation>
        <location evidence="2">Membrane</location>
        <topology evidence="2">Single-pass membrane protein</topology>
    </subcellularLocation>
</comment>
<evidence type="ECO:0000256" key="10">
    <source>
        <dbReference type="ARBA" id="ARBA00022833"/>
    </source>
</evidence>
<evidence type="ECO:0000313" key="20">
    <source>
        <dbReference type="EnsemblPlants" id="AUR62006129-RA:cds"/>
    </source>
</evidence>
<evidence type="ECO:0000259" key="19">
    <source>
        <dbReference type="PROSITE" id="PS50089"/>
    </source>
</evidence>
<evidence type="ECO:0000256" key="1">
    <source>
        <dbReference type="ARBA" id="ARBA00000900"/>
    </source>
</evidence>
<evidence type="ECO:0000256" key="14">
    <source>
        <dbReference type="ARBA" id="ARBA00024209"/>
    </source>
</evidence>
<proteinExistence type="inferred from homology"/>
<evidence type="ECO:0000256" key="16">
    <source>
        <dbReference type="ARBA" id="ARBA00048679"/>
    </source>
</evidence>
<keyword evidence="10" id="KW-0862">Zinc</keyword>
<evidence type="ECO:0000256" key="17">
    <source>
        <dbReference type="PROSITE-ProRule" id="PRU00175"/>
    </source>
</evidence>
<dbReference type="InterPro" id="IPR025287">
    <property type="entry name" value="WAK_GUB"/>
</dbReference>
<dbReference type="GO" id="GO:0016020">
    <property type="term" value="C:membrane"/>
    <property type="evidence" value="ECO:0007669"/>
    <property type="project" value="UniProtKB-SubCell"/>
</dbReference>
<accession>A0A803L2P0</accession>
<reference evidence="20" key="2">
    <citation type="submission" date="2021-03" db="UniProtKB">
        <authorList>
            <consortium name="EnsemblPlants"/>
        </authorList>
    </citation>
    <scope>IDENTIFICATION</scope>
</reference>
<dbReference type="InterPro" id="IPR046948">
    <property type="entry name" value="ATL20-22-like"/>
</dbReference>
<evidence type="ECO:0000256" key="11">
    <source>
        <dbReference type="ARBA" id="ARBA00022989"/>
    </source>
</evidence>
<evidence type="ECO:0000256" key="2">
    <source>
        <dbReference type="ARBA" id="ARBA00004167"/>
    </source>
</evidence>
<dbReference type="GO" id="GO:0008270">
    <property type="term" value="F:zinc ion binding"/>
    <property type="evidence" value="ECO:0007669"/>
    <property type="project" value="UniProtKB-KW"/>
</dbReference>
<evidence type="ECO:0000256" key="9">
    <source>
        <dbReference type="ARBA" id="ARBA00022786"/>
    </source>
</evidence>
<keyword evidence="21" id="KW-1185">Reference proteome</keyword>
<evidence type="ECO:0000256" key="3">
    <source>
        <dbReference type="ARBA" id="ARBA00004906"/>
    </source>
</evidence>